<proteinExistence type="inferred from homology"/>
<sequence>MTGRILSPEEIAVRAGRADPFLRLPDATVFAEREMRLRQRAAGHAMREYLLFIADVAHAQHELLQQLVALQLPDVAQVELAANAGVPLLPADVFPREAAWREGLRALLDKLLARTAAVPALAMLATLREADDAHLDMQAQRLLNGVMLGLDLGSAPLIGAALQLHWVRLVSQTQAAHGQARVVPFGRTDVPTLCPCCGSRPVAAITRLGAELSGTRYLHCSLCAAEWHYVRIKCTHCQNTKGIHFQELEGGTHAAQAECCDECGHYLKIVHMEKDHQVDPVADDLASLTLDLLVSETGLQRSGVNLMLLFGDPEPPPDPGGP</sequence>
<dbReference type="InterPro" id="IPR024064">
    <property type="entry name" value="FdhE-like_sf"/>
</dbReference>
<evidence type="ECO:0000313" key="6">
    <source>
        <dbReference type="EMBL" id="MDY0748220.1"/>
    </source>
</evidence>
<feature type="domain" description="FdhE central" evidence="4">
    <location>
        <begin position="193"/>
        <end position="231"/>
    </location>
</feature>
<dbReference type="Pfam" id="PF24860">
    <property type="entry name" value="FdhE_C"/>
    <property type="match status" value="1"/>
</dbReference>
<evidence type="ECO:0000256" key="1">
    <source>
        <dbReference type="ARBA" id="ARBA00022490"/>
    </source>
</evidence>
<dbReference type="SUPFAM" id="SSF144020">
    <property type="entry name" value="FdhE-like"/>
    <property type="match status" value="1"/>
</dbReference>
<feature type="domain" description="FdhE C-terminal" evidence="5">
    <location>
        <begin position="232"/>
        <end position="308"/>
    </location>
</feature>
<accession>A0ABU5DPH3</accession>
<comment type="similarity">
    <text evidence="2">Belongs to the FdhE family.</text>
</comment>
<dbReference type="CDD" id="cd16341">
    <property type="entry name" value="FdhE"/>
    <property type="match status" value="1"/>
</dbReference>
<evidence type="ECO:0000313" key="7">
    <source>
        <dbReference type="Proteomes" id="UP001285263"/>
    </source>
</evidence>
<dbReference type="InterPro" id="IPR056797">
    <property type="entry name" value="FdhE_central"/>
</dbReference>
<dbReference type="HAMAP" id="MF_00611">
    <property type="entry name" value="FdeH"/>
    <property type="match status" value="1"/>
</dbReference>
<dbReference type="InterPro" id="IPR056796">
    <property type="entry name" value="FdhE_C"/>
</dbReference>
<dbReference type="Proteomes" id="UP001285263">
    <property type="component" value="Unassembled WGS sequence"/>
</dbReference>
<dbReference type="Gene3D" id="3.90.1670.10">
    <property type="entry name" value="FdhE-like domain"/>
    <property type="match status" value="1"/>
</dbReference>
<comment type="function">
    <text evidence="2">Necessary for formate dehydrogenase activity.</text>
</comment>
<feature type="domain" description="FdhE N-terminal" evidence="3">
    <location>
        <begin position="20"/>
        <end position="175"/>
    </location>
</feature>
<dbReference type="Pfam" id="PF04216">
    <property type="entry name" value="FdhE_N"/>
    <property type="match status" value="1"/>
</dbReference>
<dbReference type="Pfam" id="PF24859">
    <property type="entry name" value="FdhE_central"/>
    <property type="match status" value="1"/>
</dbReference>
<dbReference type="EMBL" id="JAXCLA010000010">
    <property type="protein sequence ID" value="MDY0748220.1"/>
    <property type="molecule type" value="Genomic_DNA"/>
</dbReference>
<organism evidence="6 7">
    <name type="scientific">Roseateles agri</name>
    <dbReference type="NCBI Taxonomy" id="3098619"/>
    <lineage>
        <taxon>Bacteria</taxon>
        <taxon>Pseudomonadati</taxon>
        <taxon>Pseudomonadota</taxon>
        <taxon>Betaproteobacteria</taxon>
        <taxon>Burkholderiales</taxon>
        <taxon>Sphaerotilaceae</taxon>
        <taxon>Roseateles</taxon>
    </lineage>
</organism>
<dbReference type="PIRSF" id="PIRSF018296">
    <property type="entry name" value="Format_dh_formtn"/>
    <property type="match status" value="1"/>
</dbReference>
<protein>
    <recommendedName>
        <fullName evidence="2">Protein FdhE homolog</fullName>
    </recommendedName>
</protein>
<name>A0ABU5DPH3_9BURK</name>
<evidence type="ECO:0000259" key="5">
    <source>
        <dbReference type="Pfam" id="PF24860"/>
    </source>
</evidence>
<keyword evidence="7" id="KW-1185">Reference proteome</keyword>
<comment type="subcellular location">
    <subcellularLocation>
        <location evidence="2">Cytoplasm</location>
    </subcellularLocation>
</comment>
<evidence type="ECO:0000259" key="3">
    <source>
        <dbReference type="Pfam" id="PF04216"/>
    </source>
</evidence>
<dbReference type="InterPro" id="IPR056774">
    <property type="entry name" value="FdhE_N"/>
</dbReference>
<dbReference type="PANTHER" id="PTHR37689:SF1">
    <property type="entry name" value="PROTEIN FDHE"/>
    <property type="match status" value="1"/>
</dbReference>
<evidence type="ECO:0000259" key="4">
    <source>
        <dbReference type="Pfam" id="PF24859"/>
    </source>
</evidence>
<dbReference type="NCBIfam" id="TIGR01562">
    <property type="entry name" value="FdhE"/>
    <property type="match status" value="1"/>
</dbReference>
<gene>
    <name evidence="2 6" type="primary">fdhE</name>
    <name evidence="6" type="ORF">SNE35_27215</name>
</gene>
<dbReference type="InterPro" id="IPR006452">
    <property type="entry name" value="Formate_DH_accessory"/>
</dbReference>
<dbReference type="RefSeq" id="WP_320426193.1">
    <property type="nucleotide sequence ID" value="NZ_JAXCLA010000010.1"/>
</dbReference>
<comment type="caution">
    <text evidence="6">The sequence shown here is derived from an EMBL/GenBank/DDBJ whole genome shotgun (WGS) entry which is preliminary data.</text>
</comment>
<keyword evidence="1 2" id="KW-0963">Cytoplasm</keyword>
<evidence type="ECO:0000256" key="2">
    <source>
        <dbReference type="HAMAP-Rule" id="MF_00611"/>
    </source>
</evidence>
<reference evidence="6 7" key="1">
    <citation type="submission" date="2023-11" db="EMBL/GenBank/DDBJ databases">
        <title>Paucibacter sp. nov., isolated from fresh soil in Korea.</title>
        <authorList>
            <person name="Le N.T.T."/>
        </authorList>
    </citation>
    <scope>NUCLEOTIDE SEQUENCE [LARGE SCALE GENOMIC DNA]</scope>
    <source>
        <strain evidence="6 7">R3-3</strain>
    </source>
</reference>
<dbReference type="PANTHER" id="PTHR37689">
    <property type="entry name" value="PROTEIN FDHE"/>
    <property type="match status" value="1"/>
</dbReference>